<dbReference type="SUPFAM" id="SSF49329">
    <property type="entry name" value="Cu,Zn superoxide dismutase-like"/>
    <property type="match status" value="1"/>
</dbReference>
<gene>
    <name evidence="6" type="ORF">NZD86_24055</name>
    <name evidence="5" type="ORF">NZD86_24355</name>
</gene>
<evidence type="ECO:0000313" key="5">
    <source>
        <dbReference type="EMBL" id="WAH39503.1"/>
    </source>
</evidence>
<keyword evidence="5" id="KW-0614">Plasmid</keyword>
<organism evidence="5 7">
    <name type="scientific">Alicyclobacillus dauci</name>
    <dbReference type="NCBI Taxonomy" id="1475485"/>
    <lineage>
        <taxon>Bacteria</taxon>
        <taxon>Bacillati</taxon>
        <taxon>Bacillota</taxon>
        <taxon>Bacilli</taxon>
        <taxon>Bacillales</taxon>
        <taxon>Alicyclobacillaceae</taxon>
        <taxon>Alicyclobacillus</taxon>
    </lineage>
</organism>
<evidence type="ECO:0000313" key="6">
    <source>
        <dbReference type="EMBL" id="WAH39563.1"/>
    </source>
</evidence>
<dbReference type="Proteomes" id="UP001164803">
    <property type="component" value="Plasmid unnamed2"/>
</dbReference>
<protein>
    <submittedName>
        <fullName evidence="5">CHRD domain-containing protein</fullName>
    </submittedName>
</protein>
<keyword evidence="3" id="KW-0732">Signal</keyword>
<feature type="signal peptide" evidence="3">
    <location>
        <begin position="1"/>
        <end position="21"/>
    </location>
</feature>
<geneLocation type="plasmid" evidence="5 7">
    <name>unnamed2</name>
</geneLocation>
<dbReference type="PROSITE" id="PS51257">
    <property type="entry name" value="PROKAR_LIPOPROTEIN"/>
    <property type="match status" value="1"/>
</dbReference>
<dbReference type="Gene3D" id="2.60.40.200">
    <property type="entry name" value="Superoxide dismutase, copper/zinc binding domain"/>
    <property type="match status" value="1"/>
</dbReference>
<reference evidence="5" key="1">
    <citation type="submission" date="2022-08" db="EMBL/GenBank/DDBJ databases">
        <title>Alicyclobacillus dauci DSM2870, complete genome.</title>
        <authorList>
            <person name="Wang Q."/>
            <person name="Cai R."/>
            <person name="Wang Z."/>
        </authorList>
    </citation>
    <scope>NUCLEOTIDE SEQUENCE</scope>
    <source>
        <strain evidence="5">DSM 28700</strain>
        <plasmid evidence="5">unnamed2</plasmid>
    </source>
</reference>
<dbReference type="InterPro" id="IPR036423">
    <property type="entry name" value="SOD-like_Cu/Zn_dom_sf"/>
</dbReference>
<name>A0ABY6Z9C9_9BACL</name>
<feature type="chain" id="PRO_5045034226" evidence="3">
    <location>
        <begin position="22"/>
        <end position="182"/>
    </location>
</feature>
<keyword evidence="7" id="KW-1185">Reference proteome</keyword>
<feature type="domain" description="CHRD" evidence="4">
    <location>
        <begin position="83"/>
        <end position="167"/>
    </location>
</feature>
<dbReference type="InterPro" id="IPR010895">
    <property type="entry name" value="CHRD"/>
</dbReference>
<accession>A0ABY6Z9C9</accession>
<evidence type="ECO:0000313" key="7">
    <source>
        <dbReference type="Proteomes" id="UP001164803"/>
    </source>
</evidence>
<dbReference type="EMBL" id="CP104066">
    <property type="protein sequence ID" value="WAH39563.1"/>
    <property type="molecule type" value="Genomic_DNA"/>
</dbReference>
<comment type="similarity">
    <text evidence="1">Belongs to the Cu-Zn superoxide dismutase family.</text>
</comment>
<evidence type="ECO:0000256" key="3">
    <source>
        <dbReference type="SAM" id="SignalP"/>
    </source>
</evidence>
<dbReference type="RefSeq" id="WP_268047147.1">
    <property type="nucleotide sequence ID" value="NZ_CP104066.1"/>
</dbReference>
<evidence type="ECO:0000256" key="1">
    <source>
        <dbReference type="ARBA" id="ARBA00010457"/>
    </source>
</evidence>
<evidence type="ECO:0000259" key="4">
    <source>
        <dbReference type="Pfam" id="PF07452"/>
    </source>
</evidence>
<dbReference type="EMBL" id="CP104066">
    <property type="protein sequence ID" value="WAH39503.1"/>
    <property type="molecule type" value="Genomic_DNA"/>
</dbReference>
<dbReference type="Pfam" id="PF07452">
    <property type="entry name" value="CHRD"/>
    <property type="match status" value="1"/>
</dbReference>
<proteinExistence type="inferred from homology"/>
<evidence type="ECO:0000256" key="2">
    <source>
        <dbReference type="SAM" id="MobiDB-lite"/>
    </source>
</evidence>
<sequence length="182" mass="18115">MTSKTLATVASVITVATFGLAGCGTSNSTSNTVGNITTNGSSVTQNSTSTSTSNAAKTGTKSVAKTAATSAIATLDSTKGNKVKGTATLSLNPKTHQLTVIVTASGLAPNSVHPEHIHSGTTTKTGPIVYALGDLTANKSGDATATTVIKGVKSIPTSGWVINIHQSTKDLTVVASGDVTTK</sequence>
<feature type="region of interest" description="Disordered" evidence="2">
    <location>
        <begin position="38"/>
        <end position="60"/>
    </location>
</feature>